<feature type="compositionally biased region" description="Polar residues" evidence="1">
    <location>
        <begin position="334"/>
        <end position="354"/>
    </location>
</feature>
<feature type="compositionally biased region" description="Low complexity" evidence="1">
    <location>
        <begin position="187"/>
        <end position="212"/>
    </location>
</feature>
<feature type="compositionally biased region" description="Basic residues" evidence="1">
    <location>
        <begin position="60"/>
        <end position="71"/>
    </location>
</feature>
<feature type="compositionally biased region" description="Polar residues" evidence="1">
    <location>
        <begin position="494"/>
        <end position="505"/>
    </location>
</feature>
<comment type="caution">
    <text evidence="2">The sequence shown here is derived from an EMBL/GenBank/DDBJ whole genome shotgun (WGS) entry which is preliminary data.</text>
</comment>
<sequence>MPTPSLPPVTRTDDDDEYAPETIPKGKAKRRKGQPGPTKGSAPSPADENDDDDSIVVNPKKPKKGKGKAKAKQPQEEATDDEKAAPREYVVSGTYDPPCHHCVGGGIKCVYPPHRGSCIPCKVSKKKCEFALTKQEMGNIFRVPKTKKPKLPSTAPLQNDNYVEISDDESSEAPASPPAAPIVSKTPAPSSIAAPQPAASSSARTSAPSSAPFTTLVEPSIQRITSMLERIEQGMTTRVDNIEASLLGMGTRLGRMERMLVHLDRNDSQLEFHGGAVDRLLYAFCEWQGMPGVGRNPRPGQPSAPSGSQPSPPIAQAGPSNSATSATSHQSAQVRSSAVGQGQSAWPVQAQQQHLGPRDAPTTSAHTATTVVPASATPMMPERLPPQDASHSVGGHALKSPPPVDMASPPAAPFPSADGPASPSASEVLAVPIGVPGAASDGDQEMGVARNTSVATGADDETAATLTAPLPEVPASSDGPANEDIPDVTLEPATPSTSQAGTSAQEELLAPPAPRRSPRIRLPTPMPSGSGKRKSSNASSSESKRQKL</sequence>
<feature type="region of interest" description="Disordered" evidence="1">
    <location>
        <begin position="166"/>
        <end position="214"/>
    </location>
</feature>
<name>A0A9P5YMN0_9AGAR</name>
<dbReference type="Proteomes" id="UP000807469">
    <property type="component" value="Unassembled WGS sequence"/>
</dbReference>
<dbReference type="EMBL" id="MU155702">
    <property type="protein sequence ID" value="KAF9471359.1"/>
    <property type="molecule type" value="Genomic_DNA"/>
</dbReference>
<feature type="region of interest" description="Disordered" evidence="1">
    <location>
        <begin position="1"/>
        <end position="89"/>
    </location>
</feature>
<protein>
    <recommendedName>
        <fullName evidence="4">Zn(2)-C6 fungal-type domain-containing protein</fullName>
    </recommendedName>
</protein>
<evidence type="ECO:0008006" key="4">
    <source>
        <dbReference type="Google" id="ProtNLM"/>
    </source>
</evidence>
<proteinExistence type="predicted"/>
<feature type="compositionally biased region" description="Low complexity" evidence="1">
    <location>
        <begin position="360"/>
        <end position="378"/>
    </location>
</feature>
<feature type="compositionally biased region" description="Low complexity" evidence="1">
    <location>
        <begin position="414"/>
        <end position="426"/>
    </location>
</feature>
<reference evidence="2" key="1">
    <citation type="submission" date="2020-11" db="EMBL/GenBank/DDBJ databases">
        <authorList>
            <consortium name="DOE Joint Genome Institute"/>
            <person name="Ahrendt S."/>
            <person name="Riley R."/>
            <person name="Andreopoulos W."/>
            <person name="Labutti K."/>
            <person name="Pangilinan J."/>
            <person name="Ruiz-Duenas F.J."/>
            <person name="Barrasa J.M."/>
            <person name="Sanchez-Garcia M."/>
            <person name="Camarero S."/>
            <person name="Miyauchi S."/>
            <person name="Serrano A."/>
            <person name="Linde D."/>
            <person name="Babiker R."/>
            <person name="Drula E."/>
            <person name="Ayuso-Fernandez I."/>
            <person name="Pacheco R."/>
            <person name="Padilla G."/>
            <person name="Ferreira P."/>
            <person name="Barriuso J."/>
            <person name="Kellner H."/>
            <person name="Castanera R."/>
            <person name="Alfaro M."/>
            <person name="Ramirez L."/>
            <person name="Pisabarro A.G."/>
            <person name="Kuo A."/>
            <person name="Tritt A."/>
            <person name="Lipzen A."/>
            <person name="He G."/>
            <person name="Yan M."/>
            <person name="Ng V."/>
            <person name="Cullen D."/>
            <person name="Martin F."/>
            <person name="Rosso M.-N."/>
            <person name="Henrissat B."/>
            <person name="Hibbett D."/>
            <person name="Martinez A.T."/>
            <person name="Grigoriev I.V."/>
        </authorList>
    </citation>
    <scope>NUCLEOTIDE SEQUENCE</scope>
    <source>
        <strain evidence="2">CIRM-BRFM 674</strain>
    </source>
</reference>
<evidence type="ECO:0000313" key="2">
    <source>
        <dbReference type="EMBL" id="KAF9471359.1"/>
    </source>
</evidence>
<keyword evidence="3" id="KW-1185">Reference proteome</keyword>
<dbReference type="AlphaFoldDB" id="A0A9P5YMN0"/>
<evidence type="ECO:0000256" key="1">
    <source>
        <dbReference type="SAM" id="MobiDB-lite"/>
    </source>
</evidence>
<evidence type="ECO:0000313" key="3">
    <source>
        <dbReference type="Proteomes" id="UP000807469"/>
    </source>
</evidence>
<organism evidence="2 3">
    <name type="scientific">Pholiota conissans</name>
    <dbReference type="NCBI Taxonomy" id="109636"/>
    <lineage>
        <taxon>Eukaryota</taxon>
        <taxon>Fungi</taxon>
        <taxon>Dikarya</taxon>
        <taxon>Basidiomycota</taxon>
        <taxon>Agaricomycotina</taxon>
        <taxon>Agaricomycetes</taxon>
        <taxon>Agaricomycetidae</taxon>
        <taxon>Agaricales</taxon>
        <taxon>Agaricineae</taxon>
        <taxon>Strophariaceae</taxon>
        <taxon>Pholiota</taxon>
    </lineage>
</organism>
<gene>
    <name evidence="2" type="ORF">BDN70DRAFT_939009</name>
</gene>
<feature type="compositionally biased region" description="Low complexity" evidence="1">
    <location>
        <begin position="301"/>
        <end position="333"/>
    </location>
</feature>
<feature type="region of interest" description="Disordered" evidence="1">
    <location>
        <begin position="293"/>
        <end position="548"/>
    </location>
</feature>
<accession>A0A9P5YMN0</accession>